<dbReference type="AlphaFoldDB" id="A0A2I0WKL9"/>
<accession>A0A2I0WKL9</accession>
<protein>
    <submittedName>
        <fullName evidence="1">Uncharacterized protein</fullName>
    </submittedName>
</protein>
<proteinExistence type="predicted"/>
<dbReference type="EMBL" id="KZ502551">
    <property type="protein sequence ID" value="PKU76202.1"/>
    <property type="molecule type" value="Genomic_DNA"/>
</dbReference>
<gene>
    <name evidence="1" type="ORF">MA16_Dca022033</name>
</gene>
<dbReference type="Proteomes" id="UP000233837">
    <property type="component" value="Unassembled WGS sequence"/>
</dbReference>
<sequence>MVLPTFFACRLRPFQPSSLNNNLSDIHRTTTTIVLNSVIRQQSLLPPPPANYGPFGPANRCEDSPSAVPCPNFIQLDHTDPASSIRIIPRPDQTDQSHFFFSRILHQDLHEALDSLFQISSQIVPFQDYVDQASEAMSPP</sequence>
<keyword evidence="2" id="KW-1185">Reference proteome</keyword>
<evidence type="ECO:0000313" key="1">
    <source>
        <dbReference type="EMBL" id="PKU76202.1"/>
    </source>
</evidence>
<reference evidence="1 2" key="2">
    <citation type="journal article" date="2017" name="Nature">
        <title>The Apostasia genome and the evolution of orchids.</title>
        <authorList>
            <person name="Zhang G.Q."/>
            <person name="Liu K.W."/>
            <person name="Li Z."/>
            <person name="Lohaus R."/>
            <person name="Hsiao Y.Y."/>
            <person name="Niu S.C."/>
            <person name="Wang J.Y."/>
            <person name="Lin Y.C."/>
            <person name="Xu Q."/>
            <person name="Chen L.J."/>
            <person name="Yoshida K."/>
            <person name="Fujiwara S."/>
            <person name="Wang Z.W."/>
            <person name="Zhang Y.Q."/>
            <person name="Mitsuda N."/>
            <person name="Wang M."/>
            <person name="Liu G.H."/>
            <person name="Pecoraro L."/>
            <person name="Huang H.X."/>
            <person name="Xiao X.J."/>
            <person name="Lin M."/>
            <person name="Wu X.Y."/>
            <person name="Wu W.L."/>
            <person name="Chen Y.Y."/>
            <person name="Chang S.B."/>
            <person name="Sakamoto S."/>
            <person name="Ohme-Takagi M."/>
            <person name="Yagi M."/>
            <person name="Zeng S.J."/>
            <person name="Shen C.Y."/>
            <person name="Yeh C.M."/>
            <person name="Luo Y.B."/>
            <person name="Tsai W.C."/>
            <person name="Van de Peer Y."/>
            <person name="Liu Z.J."/>
        </authorList>
    </citation>
    <scope>NUCLEOTIDE SEQUENCE [LARGE SCALE GENOMIC DNA]</scope>
    <source>
        <tissue evidence="1">The whole plant</tissue>
    </source>
</reference>
<organism evidence="1 2">
    <name type="scientific">Dendrobium catenatum</name>
    <dbReference type="NCBI Taxonomy" id="906689"/>
    <lineage>
        <taxon>Eukaryota</taxon>
        <taxon>Viridiplantae</taxon>
        <taxon>Streptophyta</taxon>
        <taxon>Embryophyta</taxon>
        <taxon>Tracheophyta</taxon>
        <taxon>Spermatophyta</taxon>
        <taxon>Magnoliopsida</taxon>
        <taxon>Liliopsida</taxon>
        <taxon>Asparagales</taxon>
        <taxon>Orchidaceae</taxon>
        <taxon>Epidendroideae</taxon>
        <taxon>Malaxideae</taxon>
        <taxon>Dendrobiinae</taxon>
        <taxon>Dendrobium</taxon>
    </lineage>
</organism>
<evidence type="ECO:0000313" key="2">
    <source>
        <dbReference type="Proteomes" id="UP000233837"/>
    </source>
</evidence>
<name>A0A2I0WKL9_9ASPA</name>
<reference evidence="1 2" key="1">
    <citation type="journal article" date="2016" name="Sci. Rep.">
        <title>The Dendrobium catenatum Lindl. genome sequence provides insights into polysaccharide synthase, floral development and adaptive evolution.</title>
        <authorList>
            <person name="Zhang G.Q."/>
            <person name="Xu Q."/>
            <person name="Bian C."/>
            <person name="Tsai W.C."/>
            <person name="Yeh C.M."/>
            <person name="Liu K.W."/>
            <person name="Yoshida K."/>
            <person name="Zhang L.S."/>
            <person name="Chang S.B."/>
            <person name="Chen F."/>
            <person name="Shi Y."/>
            <person name="Su Y.Y."/>
            <person name="Zhang Y.Q."/>
            <person name="Chen L.J."/>
            <person name="Yin Y."/>
            <person name="Lin M."/>
            <person name="Huang H."/>
            <person name="Deng H."/>
            <person name="Wang Z.W."/>
            <person name="Zhu S.L."/>
            <person name="Zhao X."/>
            <person name="Deng C."/>
            <person name="Niu S.C."/>
            <person name="Huang J."/>
            <person name="Wang M."/>
            <person name="Liu G.H."/>
            <person name="Yang H.J."/>
            <person name="Xiao X.J."/>
            <person name="Hsiao Y.Y."/>
            <person name="Wu W.L."/>
            <person name="Chen Y.Y."/>
            <person name="Mitsuda N."/>
            <person name="Ohme-Takagi M."/>
            <person name="Luo Y.B."/>
            <person name="Van de Peer Y."/>
            <person name="Liu Z.J."/>
        </authorList>
    </citation>
    <scope>NUCLEOTIDE SEQUENCE [LARGE SCALE GENOMIC DNA]</scope>
    <source>
        <tissue evidence="1">The whole plant</tissue>
    </source>
</reference>